<keyword evidence="1" id="KW-0812">Transmembrane</keyword>
<accession>A0A450SIL0</accession>
<evidence type="ECO:0000256" key="1">
    <source>
        <dbReference type="SAM" id="Phobius"/>
    </source>
</evidence>
<name>A0A450SIL0_9GAMM</name>
<dbReference type="EMBL" id="CAADEW010000055">
    <property type="protein sequence ID" value="VFJ55666.1"/>
    <property type="molecule type" value="Genomic_DNA"/>
</dbReference>
<protein>
    <submittedName>
        <fullName evidence="2">Uncharacterized protein</fullName>
    </submittedName>
</protein>
<evidence type="ECO:0000313" key="3">
    <source>
        <dbReference type="EMBL" id="VFJ55666.1"/>
    </source>
</evidence>
<evidence type="ECO:0000313" key="2">
    <source>
        <dbReference type="EMBL" id="VFJ53168.1"/>
    </source>
</evidence>
<feature type="transmembrane region" description="Helical" evidence="1">
    <location>
        <begin position="50"/>
        <end position="68"/>
    </location>
</feature>
<keyword evidence="1" id="KW-1133">Transmembrane helix</keyword>
<keyword evidence="1" id="KW-0472">Membrane</keyword>
<reference evidence="2" key="1">
    <citation type="submission" date="2019-02" db="EMBL/GenBank/DDBJ databases">
        <authorList>
            <person name="Gruber-Vodicka R. H."/>
            <person name="Seah K. B. B."/>
        </authorList>
    </citation>
    <scope>NUCLEOTIDE SEQUENCE</scope>
    <source>
        <strain evidence="2">BECK_BZ106</strain>
        <strain evidence="3">BECK_BZ15</strain>
    </source>
</reference>
<sequence length="86" mass="9522">MVEDNEIPFIGTYPIHVIGGLLEAVGQGRLQRFVQNFEIDDRSLNRASDVVMSHPVSICFFLLALAVLRKGILLIQMVTLLVISIG</sequence>
<organism evidence="2">
    <name type="scientific">Candidatus Kentrum sp. FW</name>
    <dbReference type="NCBI Taxonomy" id="2126338"/>
    <lineage>
        <taxon>Bacteria</taxon>
        <taxon>Pseudomonadati</taxon>
        <taxon>Pseudomonadota</taxon>
        <taxon>Gammaproteobacteria</taxon>
        <taxon>Candidatus Kentrum</taxon>
    </lineage>
</organism>
<dbReference type="AlphaFoldDB" id="A0A450SIL0"/>
<proteinExistence type="predicted"/>
<dbReference type="EMBL" id="CAADFD010000014">
    <property type="protein sequence ID" value="VFJ53168.1"/>
    <property type="molecule type" value="Genomic_DNA"/>
</dbReference>
<gene>
    <name evidence="3" type="ORF">BECKFW1821A_GA0114235_10556</name>
    <name evidence="2" type="ORF">BECKFW1821B_GA0114236_101411</name>
</gene>